<dbReference type="Gene3D" id="1.20.1050.10">
    <property type="match status" value="1"/>
</dbReference>
<evidence type="ECO:0000259" key="1">
    <source>
        <dbReference type="Pfam" id="PF13409"/>
    </source>
</evidence>
<feature type="domain" description="GST N-terminal" evidence="1">
    <location>
        <begin position="18"/>
        <end position="94"/>
    </location>
</feature>
<dbReference type="InterPro" id="IPR036249">
    <property type="entry name" value="Thioredoxin-like_sf"/>
</dbReference>
<proteinExistence type="predicted"/>
<dbReference type="SUPFAM" id="SSF47616">
    <property type="entry name" value="GST C-terminal domain-like"/>
    <property type="match status" value="1"/>
</dbReference>
<dbReference type="OrthoDB" id="4951845at2759"/>
<name>A0A162VHU4_DIDRA</name>
<dbReference type="InterPro" id="IPR054416">
    <property type="entry name" value="GST_UstS-like_C"/>
</dbReference>
<sequence>MPSQTILYDLPSQQGTAWSLNPWKTRLVLNYKGIDYQTEWVEFPDVEPKMKSLGLPPNSKDAPGYFTDYSIPAIKYEDDTYEMDSWPIAQELEKRYPSPSLHLDDPVTVKIRDHISVILGPIILQFLPNVADLLPGRSQEYFIKTRTETFGKPLSEVRKEALANAEEGWKAAQGPLKEAADLLKKHDGPFFLGQAVSYADFIFVSMLYFVKCLDEQVYQRLVSFDPAFTKVYEASRQWFTKDN</sequence>
<evidence type="ECO:0000313" key="3">
    <source>
        <dbReference type="EMBL" id="KZM18466.1"/>
    </source>
</evidence>
<organism evidence="3 4">
    <name type="scientific">Didymella rabiei</name>
    <name type="common">Chickpea ascochyta blight fungus</name>
    <name type="synonym">Mycosphaerella rabiei</name>
    <dbReference type="NCBI Taxonomy" id="5454"/>
    <lineage>
        <taxon>Eukaryota</taxon>
        <taxon>Fungi</taxon>
        <taxon>Dikarya</taxon>
        <taxon>Ascomycota</taxon>
        <taxon>Pezizomycotina</taxon>
        <taxon>Dothideomycetes</taxon>
        <taxon>Pleosporomycetidae</taxon>
        <taxon>Pleosporales</taxon>
        <taxon>Pleosporineae</taxon>
        <taxon>Didymellaceae</taxon>
        <taxon>Ascochyta</taxon>
    </lineage>
</organism>
<dbReference type="Pfam" id="PF22041">
    <property type="entry name" value="GST_C_7"/>
    <property type="match status" value="1"/>
</dbReference>
<dbReference type="Gene3D" id="3.40.30.10">
    <property type="entry name" value="Glutaredoxin"/>
    <property type="match status" value="1"/>
</dbReference>
<accession>A0A162VHU4</accession>
<reference evidence="3 4" key="1">
    <citation type="journal article" date="2016" name="Sci. Rep.">
        <title>Draft genome sequencing and secretome analysis of fungal phytopathogen Ascochyta rabiei provides insight into the necrotrophic effector repertoire.</title>
        <authorList>
            <person name="Verma S."/>
            <person name="Gazara R.K."/>
            <person name="Nizam S."/>
            <person name="Parween S."/>
            <person name="Chattopadhyay D."/>
            <person name="Verma P.K."/>
        </authorList>
    </citation>
    <scope>NUCLEOTIDE SEQUENCE [LARGE SCALE GENOMIC DNA]</scope>
    <source>
        <strain evidence="3 4">ArDII</strain>
    </source>
</reference>
<dbReference type="AlphaFoldDB" id="A0A162VHU4"/>
<evidence type="ECO:0000313" key="4">
    <source>
        <dbReference type="Proteomes" id="UP000076837"/>
    </source>
</evidence>
<comment type="caution">
    <text evidence="3">The sequence shown here is derived from an EMBL/GenBank/DDBJ whole genome shotgun (WGS) entry which is preliminary data.</text>
</comment>
<evidence type="ECO:0000259" key="2">
    <source>
        <dbReference type="Pfam" id="PF22041"/>
    </source>
</evidence>
<feature type="domain" description="Glutathione S-transferase UstS-like C-terminal" evidence="2">
    <location>
        <begin position="116"/>
        <end position="219"/>
    </location>
</feature>
<dbReference type="InterPro" id="IPR036282">
    <property type="entry name" value="Glutathione-S-Trfase_C_sf"/>
</dbReference>
<keyword evidence="4" id="KW-1185">Reference proteome</keyword>
<protein>
    <submittedName>
        <fullName evidence="3">Uncharacterized protein</fullName>
    </submittedName>
</protein>
<dbReference type="EMBL" id="JYNV01000330">
    <property type="protein sequence ID" value="KZM18466.1"/>
    <property type="molecule type" value="Genomic_DNA"/>
</dbReference>
<dbReference type="Pfam" id="PF13409">
    <property type="entry name" value="GST_N_2"/>
    <property type="match status" value="1"/>
</dbReference>
<dbReference type="Proteomes" id="UP000076837">
    <property type="component" value="Unassembled WGS sequence"/>
</dbReference>
<dbReference type="InterPro" id="IPR004045">
    <property type="entry name" value="Glutathione_S-Trfase_N"/>
</dbReference>
<gene>
    <name evidence="3" type="ORF">ST47_g10386</name>
</gene>
<dbReference type="SUPFAM" id="SSF52833">
    <property type="entry name" value="Thioredoxin-like"/>
    <property type="match status" value="1"/>
</dbReference>
<dbReference type="STRING" id="5454.A0A162VHU4"/>